<feature type="region of interest" description="Disordered" evidence="12">
    <location>
        <begin position="25"/>
        <end position="45"/>
    </location>
</feature>
<evidence type="ECO:0000256" key="2">
    <source>
        <dbReference type="ARBA" id="ARBA00005993"/>
    </source>
</evidence>
<dbReference type="Pfam" id="PF00104">
    <property type="entry name" value="Hormone_recep"/>
    <property type="match status" value="1"/>
</dbReference>
<dbReference type="GO" id="GO:0003700">
    <property type="term" value="F:DNA-binding transcription factor activity"/>
    <property type="evidence" value="ECO:0007669"/>
    <property type="project" value="InterPro"/>
</dbReference>
<keyword evidence="5 11" id="KW-0862">Zinc</keyword>
<dbReference type="InterPro" id="IPR001723">
    <property type="entry name" value="Nuclear_hrmn_rcpt"/>
</dbReference>
<keyword evidence="6 11" id="KW-0805">Transcription regulation</keyword>
<evidence type="ECO:0000256" key="11">
    <source>
        <dbReference type="RuleBase" id="RU004334"/>
    </source>
</evidence>
<keyword evidence="16" id="KW-1185">Reference proteome</keyword>
<dbReference type="Gene3D" id="1.10.565.10">
    <property type="entry name" value="Retinoid X Receptor"/>
    <property type="match status" value="1"/>
</dbReference>
<dbReference type="SMART" id="SM00430">
    <property type="entry name" value="HOLI"/>
    <property type="match status" value="1"/>
</dbReference>
<dbReference type="Gene3D" id="3.30.50.10">
    <property type="entry name" value="Erythroid Transcription Factor GATA-1, subunit A"/>
    <property type="match status" value="1"/>
</dbReference>
<dbReference type="AlphaFoldDB" id="A0A9P0F3T8"/>
<dbReference type="InterPro" id="IPR050274">
    <property type="entry name" value="Nuclear_hormone_rcpt_NR2"/>
</dbReference>
<evidence type="ECO:0000256" key="6">
    <source>
        <dbReference type="ARBA" id="ARBA00023015"/>
    </source>
</evidence>
<dbReference type="PROSITE" id="PS51843">
    <property type="entry name" value="NR_LBD"/>
    <property type="match status" value="1"/>
</dbReference>
<proteinExistence type="inferred from homology"/>
<evidence type="ECO:0000259" key="14">
    <source>
        <dbReference type="PROSITE" id="PS51843"/>
    </source>
</evidence>
<dbReference type="Pfam" id="PF00105">
    <property type="entry name" value="zf-C4"/>
    <property type="match status" value="1"/>
</dbReference>
<evidence type="ECO:0000256" key="12">
    <source>
        <dbReference type="SAM" id="MobiDB-lite"/>
    </source>
</evidence>
<gene>
    <name evidence="15" type="ORF">BEMITA_LOCUS7444</name>
</gene>
<keyword evidence="3 11" id="KW-0479">Metal-binding</keyword>
<evidence type="ECO:0000256" key="1">
    <source>
        <dbReference type="ARBA" id="ARBA00004123"/>
    </source>
</evidence>
<evidence type="ECO:0000259" key="13">
    <source>
        <dbReference type="PROSITE" id="PS51030"/>
    </source>
</evidence>
<dbReference type="SUPFAM" id="SSF57716">
    <property type="entry name" value="Glucocorticoid receptor-like (DNA-binding domain)"/>
    <property type="match status" value="1"/>
</dbReference>
<comment type="subcellular location">
    <subcellularLocation>
        <location evidence="1 11">Nucleus</location>
    </subcellularLocation>
</comment>
<dbReference type="InterPro" id="IPR035500">
    <property type="entry name" value="NHR-like_dom_sf"/>
</dbReference>
<evidence type="ECO:0000256" key="4">
    <source>
        <dbReference type="ARBA" id="ARBA00022771"/>
    </source>
</evidence>
<dbReference type="InterPro" id="IPR013088">
    <property type="entry name" value="Znf_NHR/GATA"/>
</dbReference>
<protein>
    <submittedName>
        <fullName evidence="15">Uncharacterized protein</fullName>
    </submittedName>
</protein>
<dbReference type="GO" id="GO:0043565">
    <property type="term" value="F:sequence-specific DNA binding"/>
    <property type="evidence" value="ECO:0007669"/>
    <property type="project" value="InterPro"/>
</dbReference>
<dbReference type="FunFam" id="3.30.50.10:FF:000030">
    <property type="entry name" value="Nuclear Hormone Receptor family"/>
    <property type="match status" value="1"/>
</dbReference>
<dbReference type="PRINTS" id="PR00398">
    <property type="entry name" value="STRDHORMONER"/>
</dbReference>
<reference evidence="15" key="1">
    <citation type="submission" date="2021-12" db="EMBL/GenBank/DDBJ databases">
        <authorList>
            <person name="King R."/>
        </authorList>
    </citation>
    <scope>NUCLEOTIDE SEQUENCE</scope>
</reference>
<keyword evidence="4 11" id="KW-0863">Zinc-finger</keyword>
<dbReference type="InterPro" id="IPR000536">
    <property type="entry name" value="Nucl_hrmn_rcpt_lig-bd"/>
</dbReference>
<keyword evidence="10 11" id="KW-0539">Nucleus</keyword>
<feature type="domain" description="NR LBD" evidence="14">
    <location>
        <begin position="314"/>
        <end position="553"/>
    </location>
</feature>
<keyword evidence="8 11" id="KW-0804">Transcription</keyword>
<evidence type="ECO:0000256" key="7">
    <source>
        <dbReference type="ARBA" id="ARBA00023125"/>
    </source>
</evidence>
<dbReference type="PRINTS" id="PR00047">
    <property type="entry name" value="STROIDFINGER"/>
</dbReference>
<dbReference type="SMART" id="SM00399">
    <property type="entry name" value="ZnF_C4"/>
    <property type="match status" value="1"/>
</dbReference>
<evidence type="ECO:0000313" key="16">
    <source>
        <dbReference type="Proteomes" id="UP001152759"/>
    </source>
</evidence>
<feature type="domain" description="Nuclear receptor" evidence="13">
    <location>
        <begin position="49"/>
        <end position="124"/>
    </location>
</feature>
<keyword evidence="7 11" id="KW-0238">DNA-binding</keyword>
<name>A0A9P0F3T8_BEMTA</name>
<dbReference type="EMBL" id="OU963865">
    <property type="protein sequence ID" value="CAH0388534.1"/>
    <property type="molecule type" value="Genomic_DNA"/>
</dbReference>
<evidence type="ECO:0000256" key="8">
    <source>
        <dbReference type="ARBA" id="ARBA00023163"/>
    </source>
</evidence>
<dbReference type="PANTHER" id="PTHR24083">
    <property type="entry name" value="NUCLEAR HORMONE RECEPTOR"/>
    <property type="match status" value="1"/>
</dbReference>
<accession>A0A9P0F3T8</accession>
<sequence length="567" mass="62578">MYFEGVEIFDLDVEADQILTGQVIGEEPVSSTSSTPPPTSTTTSDVPLSPFCAVCGDKSTGKHYGAPCCDGCKGFFRRSIRKNYNYACRFDRNCVVDVESRNRCRFCRLKKCLEIGMNKDAAGVRQGCYGLRGRSIGYCPAGSSGFHGRNFRPARPESDSPLLSVRENGVAIGLKLRRPGANSQKIIMFYFNFIQCVNLKLPPAFDIFGSDRSHHSALFIEGAQCYCNSGKILCESRFSLLKGRSIILTSVTIFGAANSGLRVRSGPGVRRPEWSGRSAPGVLRPPDAERTVVVYSPYTVQNERDRITRRKPRSEEQGIKGISTTALLTSENLVQMNSLSVENNEVGPSFKRVANVADIVQSMSQQLTHLVEWAKSIEVFSNLDFDDQVALLRAFASKHLLLTVARRSQDLNDCLILGNDCVITRNVSDMTESELDISNVGAAVMDKIIKGLRKLKIDETEFVCLKAILFFNPDADGLNDEETVHELRTEVEVNLQRYISERSDSAGRAMNILLTIIPCLQSIADQLVVQIQVADLCNLANIDSLIRDLLLGGCRTEKVELSSSLPS</sequence>
<dbReference type="PROSITE" id="PS00031">
    <property type="entry name" value="NUCLEAR_REC_DBD_1"/>
    <property type="match status" value="1"/>
</dbReference>
<comment type="similarity">
    <text evidence="2 11">Belongs to the nuclear hormone receptor family.</text>
</comment>
<dbReference type="CDD" id="cd06916">
    <property type="entry name" value="NR_DBD_like"/>
    <property type="match status" value="1"/>
</dbReference>
<dbReference type="PROSITE" id="PS51030">
    <property type="entry name" value="NUCLEAR_REC_DBD_2"/>
    <property type="match status" value="1"/>
</dbReference>
<dbReference type="SUPFAM" id="SSF48508">
    <property type="entry name" value="Nuclear receptor ligand-binding domain"/>
    <property type="match status" value="1"/>
</dbReference>
<evidence type="ECO:0000256" key="3">
    <source>
        <dbReference type="ARBA" id="ARBA00022723"/>
    </source>
</evidence>
<keyword evidence="9 11" id="KW-0675">Receptor</keyword>
<evidence type="ECO:0000256" key="9">
    <source>
        <dbReference type="ARBA" id="ARBA00023170"/>
    </source>
</evidence>
<evidence type="ECO:0000256" key="5">
    <source>
        <dbReference type="ARBA" id="ARBA00022833"/>
    </source>
</evidence>
<dbReference type="GO" id="GO:0005634">
    <property type="term" value="C:nucleus"/>
    <property type="evidence" value="ECO:0007669"/>
    <property type="project" value="UniProtKB-SubCell"/>
</dbReference>
<evidence type="ECO:0000256" key="10">
    <source>
        <dbReference type="ARBA" id="ARBA00023242"/>
    </source>
</evidence>
<dbReference type="GO" id="GO:0008270">
    <property type="term" value="F:zinc ion binding"/>
    <property type="evidence" value="ECO:0007669"/>
    <property type="project" value="UniProtKB-KW"/>
</dbReference>
<evidence type="ECO:0000313" key="15">
    <source>
        <dbReference type="EMBL" id="CAH0388534.1"/>
    </source>
</evidence>
<dbReference type="InterPro" id="IPR001628">
    <property type="entry name" value="Znf_hrmn_rcpt"/>
</dbReference>
<dbReference type="Proteomes" id="UP001152759">
    <property type="component" value="Chromosome 4"/>
</dbReference>
<feature type="compositionally biased region" description="Low complexity" evidence="12">
    <location>
        <begin position="28"/>
        <end position="45"/>
    </location>
</feature>
<organism evidence="15 16">
    <name type="scientific">Bemisia tabaci</name>
    <name type="common">Sweetpotato whitefly</name>
    <name type="synonym">Aleurodes tabaci</name>
    <dbReference type="NCBI Taxonomy" id="7038"/>
    <lineage>
        <taxon>Eukaryota</taxon>
        <taxon>Metazoa</taxon>
        <taxon>Ecdysozoa</taxon>
        <taxon>Arthropoda</taxon>
        <taxon>Hexapoda</taxon>
        <taxon>Insecta</taxon>
        <taxon>Pterygota</taxon>
        <taxon>Neoptera</taxon>
        <taxon>Paraneoptera</taxon>
        <taxon>Hemiptera</taxon>
        <taxon>Sternorrhyncha</taxon>
        <taxon>Aleyrodoidea</taxon>
        <taxon>Aleyrodidae</taxon>
        <taxon>Aleyrodinae</taxon>
        <taxon>Bemisia</taxon>
    </lineage>
</organism>